<dbReference type="AlphaFoldDB" id="A0A3T1CHV2"/>
<accession>A0A3T1CHV2</accession>
<name>A0A3T1CHV2_9SPHN</name>
<proteinExistence type="predicted"/>
<dbReference type="RefSeq" id="WP_130586315.1">
    <property type="nucleotide sequence ID" value="NZ_AP019389.1"/>
</dbReference>
<sequence>MKLSDAQVGVDGSLIVDGQITFPPDPAGKFEQKITGQLALRRPHLALMTCKAQRGPSGFYEISETGVVLGIPRSFTNLVSRALRGLDSGDHEEIWRGQDCYLHNSEGPSGPDVACCSQPLTNWLLRISETDGYLHVELSADLKANRLREWSSSEGNFWTSDARPRVRAKFTVSPATRVAACRYLVEEEQKRTDALLEDAQRTTRSLNLASSAVSNLEEFGVSGGRWINIGLGSYLAITEHSGIVRRANGLLSYGTYVWPRIWFRGVSIGSLEQASDKPTRITGAGLRTSIEEGGRDGWIRTCENAALEFFLSDAGLVFRYDVRDMGRDLSREVIIPWEVLILRYPEIITPWLTINRAMSDAAAYISDVQQ</sequence>
<reference evidence="1 2" key="1">
    <citation type="submission" date="2019-01" db="EMBL/GenBank/DDBJ databases">
        <title>Complete genome sequence of Erythrobacter flavus KJ5.</title>
        <authorList>
            <person name="Kanesaki Y."/>
            <person name="Brotosudarmo T."/>
            <person name="Moriuchi R."/>
            <person name="Awai K."/>
        </authorList>
    </citation>
    <scope>NUCLEOTIDE SEQUENCE [LARGE SCALE GENOMIC DNA]</scope>
    <source>
        <strain evidence="1 2">KJ5</strain>
    </source>
</reference>
<organism evidence="1 2">
    <name type="scientific">Qipengyuania flava</name>
    <dbReference type="NCBI Taxonomy" id="192812"/>
    <lineage>
        <taxon>Bacteria</taxon>
        <taxon>Pseudomonadati</taxon>
        <taxon>Pseudomonadota</taxon>
        <taxon>Alphaproteobacteria</taxon>
        <taxon>Sphingomonadales</taxon>
        <taxon>Erythrobacteraceae</taxon>
        <taxon>Qipengyuania</taxon>
    </lineage>
</organism>
<protein>
    <submittedName>
        <fullName evidence="1">Uncharacterized protein</fullName>
    </submittedName>
</protein>
<keyword evidence="2" id="KW-1185">Reference proteome</keyword>
<dbReference type="Proteomes" id="UP000290057">
    <property type="component" value="Chromosome"/>
</dbReference>
<evidence type="ECO:0000313" key="2">
    <source>
        <dbReference type="Proteomes" id="UP000290057"/>
    </source>
</evidence>
<dbReference type="EMBL" id="AP019389">
    <property type="protein sequence ID" value="BBI20458.1"/>
    <property type="molecule type" value="Genomic_DNA"/>
</dbReference>
<gene>
    <name evidence="1" type="ORF">EKJ_13050</name>
</gene>
<evidence type="ECO:0000313" key="1">
    <source>
        <dbReference type="EMBL" id="BBI20458.1"/>
    </source>
</evidence>